<dbReference type="EMBL" id="QFNY01000113">
    <property type="protein sequence ID" value="PZP00735.1"/>
    <property type="molecule type" value="Genomic_DNA"/>
</dbReference>
<evidence type="ECO:0000313" key="2">
    <source>
        <dbReference type="EMBL" id="PZP00735.1"/>
    </source>
</evidence>
<protein>
    <recommendedName>
        <fullName evidence="4">Minor tail protein</fullName>
    </recommendedName>
</protein>
<proteinExistence type="predicted"/>
<accession>A0A2W5B1Q4</accession>
<evidence type="ECO:0008006" key="4">
    <source>
        <dbReference type="Google" id="ProtNLM"/>
    </source>
</evidence>
<sequence length="475" mass="49192">MTRVQGDLKIITGTAEAVTEVWVRSKTARPVPGGWLMTANDRRPVFGGKVDLELLPGACVLVAVSSGLPGETVELIVPESGTASLEACIRAAEAAGDLERDALDELRAEVAKAIDGALGSASAAASSAKAAKTDADRAQSSAEAASRSSTSAAGSASAASKSAASAKGDADRAANVASSTSWSGDRLTVNGRTSPPLTGPRGLKGERGERGEPGYRGVDGWATTPVETIDLLPLMDAKLFSAGKATLTRCGGAVFLTVTELKALKDTWGTMIPWGVLPNRLTPSMDVWSTLVSEAVNDSGRLAMRESGVVYVDSLQVGQPYNGSLVWWLPGGAPVPIPKVNEATWDGITGKPDLPTKAYVDGAVRDKADATHKHTLADITNLPAISDMPRPNTLVQRSSTGTIRVSSPNGSNNAANQGYVDDQDKATLAEAKALVESRPAFFSGVGSPPSTIPGAVVGDYYLNETTMELHKITGV</sequence>
<evidence type="ECO:0000256" key="1">
    <source>
        <dbReference type="SAM" id="MobiDB-lite"/>
    </source>
</evidence>
<feature type="compositionally biased region" description="Basic and acidic residues" evidence="1">
    <location>
        <begin position="203"/>
        <end position="213"/>
    </location>
</feature>
<evidence type="ECO:0000313" key="3">
    <source>
        <dbReference type="Proteomes" id="UP000249451"/>
    </source>
</evidence>
<dbReference type="AlphaFoldDB" id="A0A2W5B1Q4"/>
<name>A0A2W5B1Q4_9CORY</name>
<feature type="region of interest" description="Disordered" evidence="1">
    <location>
        <begin position="138"/>
        <end position="219"/>
    </location>
</feature>
<feature type="region of interest" description="Disordered" evidence="1">
    <location>
        <begin position="387"/>
        <end position="420"/>
    </location>
</feature>
<gene>
    <name evidence="2" type="ORF">DI609_05750</name>
</gene>
<feature type="compositionally biased region" description="Low complexity" evidence="1">
    <location>
        <begin position="138"/>
        <end position="167"/>
    </location>
</feature>
<organism evidence="2 3">
    <name type="scientific">Corynebacterium urealyticum</name>
    <dbReference type="NCBI Taxonomy" id="43771"/>
    <lineage>
        <taxon>Bacteria</taxon>
        <taxon>Bacillati</taxon>
        <taxon>Actinomycetota</taxon>
        <taxon>Actinomycetes</taxon>
        <taxon>Mycobacteriales</taxon>
        <taxon>Corynebacteriaceae</taxon>
        <taxon>Corynebacterium</taxon>
    </lineage>
</organism>
<reference evidence="2 3" key="1">
    <citation type="submission" date="2017-11" db="EMBL/GenBank/DDBJ databases">
        <title>Infants hospitalized years apart are colonized by the same room-sourced microbial strains.</title>
        <authorList>
            <person name="Brooks B."/>
            <person name="Olm M.R."/>
            <person name="Firek B.A."/>
            <person name="Baker R."/>
            <person name="Thomas B.C."/>
            <person name="Morowitz M.J."/>
            <person name="Banfield J.F."/>
        </authorList>
    </citation>
    <scope>NUCLEOTIDE SEQUENCE [LARGE SCALE GENOMIC DNA]</scope>
    <source>
        <strain evidence="2">S2_012_000_R3_87</strain>
    </source>
</reference>
<dbReference type="Proteomes" id="UP000249451">
    <property type="component" value="Unassembled WGS sequence"/>
</dbReference>
<feature type="compositionally biased region" description="Polar residues" evidence="1">
    <location>
        <begin position="393"/>
        <end position="416"/>
    </location>
</feature>
<comment type="caution">
    <text evidence="2">The sequence shown here is derived from an EMBL/GenBank/DDBJ whole genome shotgun (WGS) entry which is preliminary data.</text>
</comment>